<dbReference type="SUPFAM" id="SSF46689">
    <property type="entry name" value="Homeodomain-like"/>
    <property type="match status" value="1"/>
</dbReference>
<name>A0AAP9WNF6_LEPIR</name>
<dbReference type="SMART" id="SM00342">
    <property type="entry name" value="HTH_ARAC"/>
    <property type="match status" value="1"/>
</dbReference>
<feature type="transmembrane region" description="Helical" evidence="4">
    <location>
        <begin position="173"/>
        <end position="195"/>
    </location>
</feature>
<feature type="transmembrane region" description="Helical" evidence="4">
    <location>
        <begin position="54"/>
        <end position="73"/>
    </location>
</feature>
<dbReference type="GO" id="GO:0043565">
    <property type="term" value="F:sequence-specific DNA binding"/>
    <property type="evidence" value="ECO:0007669"/>
    <property type="project" value="InterPro"/>
</dbReference>
<dbReference type="Proteomes" id="UP000663255">
    <property type="component" value="Plasmid p1"/>
</dbReference>
<dbReference type="EMBL" id="CP043895">
    <property type="protein sequence ID" value="QOI52978.1"/>
    <property type="molecule type" value="Genomic_DNA"/>
</dbReference>
<dbReference type="RefSeq" id="WP_192505108.1">
    <property type="nucleotide sequence ID" value="NZ_CP043895.1"/>
</dbReference>
<dbReference type="GO" id="GO:0003700">
    <property type="term" value="F:DNA-binding transcription factor activity"/>
    <property type="evidence" value="ECO:0007669"/>
    <property type="project" value="InterPro"/>
</dbReference>
<feature type="domain" description="HTH araC/xylS-type" evidence="5">
    <location>
        <begin position="276"/>
        <end position="377"/>
    </location>
</feature>
<dbReference type="AlphaFoldDB" id="A0AAP9WNF6"/>
<dbReference type="Pfam" id="PF12833">
    <property type="entry name" value="HTH_18"/>
    <property type="match status" value="1"/>
</dbReference>
<gene>
    <name evidence="6" type="ORF">Lepto1489_21530</name>
</gene>
<evidence type="ECO:0000313" key="7">
    <source>
        <dbReference type="Proteomes" id="UP000663255"/>
    </source>
</evidence>
<dbReference type="InterPro" id="IPR018060">
    <property type="entry name" value="HTH_AraC"/>
</dbReference>
<keyword evidence="4" id="KW-0812">Transmembrane</keyword>
<keyword evidence="3" id="KW-0804">Transcription</keyword>
<accession>A0AAP9WNF6</accession>
<evidence type="ECO:0000256" key="2">
    <source>
        <dbReference type="ARBA" id="ARBA00023125"/>
    </source>
</evidence>
<dbReference type="PANTHER" id="PTHR43280:SF29">
    <property type="entry name" value="ARAC-FAMILY TRANSCRIPTIONAL REGULATOR"/>
    <property type="match status" value="1"/>
</dbReference>
<proteinExistence type="predicted"/>
<organism evidence="6 7">
    <name type="scientific">Leptospira interrogans serovar Bataviae</name>
    <dbReference type="NCBI Taxonomy" id="312175"/>
    <lineage>
        <taxon>Bacteria</taxon>
        <taxon>Pseudomonadati</taxon>
        <taxon>Spirochaetota</taxon>
        <taxon>Spirochaetia</taxon>
        <taxon>Leptospirales</taxon>
        <taxon>Leptospiraceae</taxon>
        <taxon>Leptospira</taxon>
    </lineage>
</organism>
<keyword evidence="1" id="KW-0805">Transcription regulation</keyword>
<feature type="transmembrane region" description="Helical" evidence="4">
    <location>
        <begin position="85"/>
        <end position="109"/>
    </location>
</feature>
<keyword evidence="6" id="KW-0614">Plasmid</keyword>
<dbReference type="PANTHER" id="PTHR43280">
    <property type="entry name" value="ARAC-FAMILY TRANSCRIPTIONAL REGULATOR"/>
    <property type="match status" value="1"/>
</dbReference>
<evidence type="ECO:0000256" key="3">
    <source>
        <dbReference type="ARBA" id="ARBA00023163"/>
    </source>
</evidence>
<evidence type="ECO:0000256" key="1">
    <source>
        <dbReference type="ARBA" id="ARBA00023015"/>
    </source>
</evidence>
<sequence>MSKFLSIFDIYTVGILDYEIFLKLGIIYFHAFGVVIGFLLGFSKLYSSDGFSKSYGSILQSAAFFLILNNGILIDQGILRYDSRILFGSYYGLVLYSSLAVIICFNYLFESLDNPWIYCKRLLAIIPVTILFSYFIPVYYFISFIDILGIVISIFTFVWSLKKVLNTKKSILYFNLPFLSLLISICFVFDFFGTIFDKKNLLFFAEFIPGSVICYSILLERFFPSLFGKVIVSIPTNLVKEIELETIPIPEVKEAETYKYQSKELLVGIDLEKVNTKLNHFIDIKGFKEEEIRLPDFAAALGLTVHRASKYLNVYLNTSFTDFLNYHRMIEVIIYMEKKTDFNLLNIALECGFNSASSFHRACVKFTGKSPKELKSYIQSNEGSSLTILKKPKIQSHS</sequence>
<evidence type="ECO:0000313" key="6">
    <source>
        <dbReference type="EMBL" id="QOI52978.1"/>
    </source>
</evidence>
<feature type="transmembrane region" description="Helical" evidence="4">
    <location>
        <begin position="20"/>
        <end position="42"/>
    </location>
</feature>
<geneLocation type="plasmid" evidence="6 7">
    <name>p1</name>
</geneLocation>
<evidence type="ECO:0000256" key="4">
    <source>
        <dbReference type="SAM" id="Phobius"/>
    </source>
</evidence>
<dbReference type="PROSITE" id="PS01124">
    <property type="entry name" value="HTH_ARAC_FAMILY_2"/>
    <property type="match status" value="1"/>
</dbReference>
<keyword evidence="4" id="KW-0472">Membrane</keyword>
<dbReference type="Gene3D" id="1.10.10.60">
    <property type="entry name" value="Homeodomain-like"/>
    <property type="match status" value="1"/>
</dbReference>
<reference evidence="6" key="1">
    <citation type="submission" date="2019-09" db="EMBL/GenBank/DDBJ databases">
        <title>Comparative Genomics of Leptospira interrogans Reveals Genome Plasticity - A Common Adaptive Strategy for Survival in Various Hosts.</title>
        <authorList>
            <person name="Ramli S.R."/>
            <person name="Bunk B."/>
            <person name="Goris M."/>
            <person name="Bhuju S."/>
            <person name="Jarek M."/>
            <person name="Sproer C."/>
            <person name="Mustakim S."/>
            <person name="Strommenger B."/>
            <person name="Pessler F."/>
        </authorList>
    </citation>
    <scope>NUCLEOTIDE SEQUENCE</scope>
    <source>
        <strain evidence="6">1489</strain>
        <plasmid evidence="6">p1</plasmid>
    </source>
</reference>
<dbReference type="InterPro" id="IPR009057">
    <property type="entry name" value="Homeodomain-like_sf"/>
</dbReference>
<feature type="transmembrane region" description="Helical" evidence="4">
    <location>
        <begin position="116"/>
        <end position="135"/>
    </location>
</feature>
<evidence type="ECO:0000259" key="5">
    <source>
        <dbReference type="PROSITE" id="PS01124"/>
    </source>
</evidence>
<keyword evidence="4" id="KW-1133">Transmembrane helix</keyword>
<keyword evidence="2" id="KW-0238">DNA-binding</keyword>
<protein>
    <submittedName>
        <fullName evidence="6">AraC family transcriptional regulator</fullName>
    </submittedName>
</protein>